<gene>
    <name evidence="2" type="ORF">OZSIB_0268</name>
</gene>
<dbReference type="AlphaFoldDB" id="A0A367ZM07"/>
<keyword evidence="1" id="KW-1133">Transmembrane helix</keyword>
<sequence>MPRGRLGFSMIEILVALVFVSFSFLPIYNLFRFGHRGAVSNEKEIEATNYASDLINFMRDRKASELDTLFKSVKDPPEMKNDDEIADMIRRLNLAPLPKVGEGYVRSMKIKRFEGKNNKGPAGIVGWLSDFINRRRAVNNYLVRVRVAYPLVGAGKSSNQEDDVVLYTIVMD</sequence>
<keyword evidence="1" id="KW-0812">Transmembrane</keyword>
<protein>
    <recommendedName>
        <fullName evidence="4">Type II secretion system protein</fullName>
    </recommendedName>
</protein>
<evidence type="ECO:0000313" key="2">
    <source>
        <dbReference type="EMBL" id="RCK79154.1"/>
    </source>
</evidence>
<evidence type="ECO:0000256" key="1">
    <source>
        <dbReference type="SAM" id="Phobius"/>
    </source>
</evidence>
<keyword evidence="1" id="KW-0472">Membrane</keyword>
<organism evidence="2 3">
    <name type="scientific">Candidatus Ozemobacter sibiricus</name>
    <dbReference type="NCBI Taxonomy" id="2268124"/>
    <lineage>
        <taxon>Bacteria</taxon>
        <taxon>Candidatus Ozemobacteria</taxon>
        <taxon>Candidatus Ozemobacterales</taxon>
        <taxon>Candidatus Ozemobacteraceae</taxon>
        <taxon>Candidatus Ozemobacter</taxon>
    </lineage>
</organism>
<accession>A0A367ZM07</accession>
<evidence type="ECO:0008006" key="4">
    <source>
        <dbReference type="Google" id="ProtNLM"/>
    </source>
</evidence>
<evidence type="ECO:0000313" key="3">
    <source>
        <dbReference type="Proteomes" id="UP000252355"/>
    </source>
</evidence>
<dbReference type="Proteomes" id="UP000252355">
    <property type="component" value="Unassembled WGS sequence"/>
</dbReference>
<reference evidence="2 3" key="1">
    <citation type="submission" date="2018-05" db="EMBL/GenBank/DDBJ databases">
        <title>A metagenomic window into the 2 km-deep terrestrial subsurface aquifer revealed taxonomically and functionally diverse microbial community comprising novel uncultured bacterial lineages.</title>
        <authorList>
            <person name="Kadnikov V.V."/>
            <person name="Mardanov A.V."/>
            <person name="Beletsky A.V."/>
            <person name="Banks D."/>
            <person name="Pimenov N.V."/>
            <person name="Frank Y.A."/>
            <person name="Karnachuk O.V."/>
            <person name="Ravin N.V."/>
        </authorList>
    </citation>
    <scope>NUCLEOTIDE SEQUENCE [LARGE SCALE GENOMIC DNA]</scope>
    <source>
        <strain evidence="2">BY5</strain>
    </source>
</reference>
<proteinExistence type="predicted"/>
<comment type="caution">
    <text evidence="2">The sequence shown here is derived from an EMBL/GenBank/DDBJ whole genome shotgun (WGS) entry which is preliminary data.</text>
</comment>
<name>A0A367ZM07_9BACT</name>
<dbReference type="EMBL" id="QOQW01000015">
    <property type="protein sequence ID" value="RCK79154.1"/>
    <property type="molecule type" value="Genomic_DNA"/>
</dbReference>
<feature type="transmembrane region" description="Helical" evidence="1">
    <location>
        <begin position="6"/>
        <end position="31"/>
    </location>
</feature>